<dbReference type="CDD" id="cd17033">
    <property type="entry name" value="DR1245-like"/>
    <property type="match status" value="1"/>
</dbReference>
<protein>
    <recommendedName>
        <fullName evidence="3">YbjN domain-containing protein</fullName>
    </recommendedName>
</protein>
<dbReference type="InterPro" id="IPR019660">
    <property type="entry name" value="Put_sensory_transdc_reg_YbjN"/>
</dbReference>
<dbReference type="Proteomes" id="UP000326169">
    <property type="component" value="Unassembled WGS sequence"/>
</dbReference>
<keyword evidence="2" id="KW-1185">Reference proteome</keyword>
<evidence type="ECO:0000313" key="1">
    <source>
        <dbReference type="EMBL" id="GCE92444.1"/>
    </source>
</evidence>
<comment type="caution">
    <text evidence="1">The sequence shown here is derived from an EMBL/GenBank/DDBJ whole genome shotgun (WGS) entry which is preliminary data.</text>
</comment>
<proteinExistence type="predicted"/>
<sequence>MIGTVERRKQLTENLVFPVERKFVMQGIDEQFIDLDAEYLRLLGSERQVTALQLTAKVGSLTYQKILQDRLFYITPEVLEGWHEAINLVSSGDVQITLLLSPVLLKRLIQAGDDPQHIVSRFWEWCDRQNGSEMGRTESWFALRIVNYRTLWDFVGWSDIFLGQDFQEVTLNSIVQFLSFLQSNQSETLSPDKQQFLSEQASVIIDSLSEIKPKISPEYIDEFDLLNLLENLINSVNVILENLVKNLPEKSPISYTEKKQQSESLTDMVINWFEEEGIKWAKIPPKENILFFKIDGQTRGWICEAKVREEEQQVIFYSILVAKVPESKIPQVAEFICRANYGLCIGNFEMDFGDGEIRYKTSIDVEGGSLSRHQIHSLIYTNVETVERYFSGLMMVMEGHQFPPEAIRQIEP</sequence>
<accession>A0A5M3SZD5</accession>
<reference evidence="1 2" key="1">
    <citation type="journal article" date="2019" name="J Genomics">
        <title>The Draft Genome of a Hydrogen-producing Cyanobacterium, Arthrospira platensis NIES-46.</title>
        <authorList>
            <person name="Suzuki S."/>
            <person name="Yamaguchi H."/>
            <person name="Kawachi M."/>
        </authorList>
    </citation>
    <scope>NUCLEOTIDE SEQUENCE [LARGE SCALE GENOMIC DNA]</scope>
    <source>
        <strain evidence="1 2">NIES-46</strain>
    </source>
</reference>
<evidence type="ECO:0000313" key="2">
    <source>
        <dbReference type="Proteomes" id="UP000326169"/>
    </source>
</evidence>
<dbReference type="EMBL" id="BIMW01000016">
    <property type="protein sequence ID" value="GCE92444.1"/>
    <property type="molecule type" value="Genomic_DNA"/>
</dbReference>
<gene>
    <name evidence="1" type="ORF">NIES46_04840</name>
</gene>
<name>A0A5M3SZD5_LIMPL</name>
<organism evidence="1 2">
    <name type="scientific">Limnospira platensis NIES-46</name>
    <dbReference type="NCBI Taxonomy" id="1236695"/>
    <lineage>
        <taxon>Bacteria</taxon>
        <taxon>Bacillati</taxon>
        <taxon>Cyanobacteriota</taxon>
        <taxon>Cyanophyceae</taxon>
        <taxon>Oscillatoriophycideae</taxon>
        <taxon>Oscillatoriales</taxon>
        <taxon>Sirenicapillariaceae</taxon>
        <taxon>Limnospira</taxon>
    </lineage>
</organism>
<evidence type="ECO:0008006" key="3">
    <source>
        <dbReference type="Google" id="ProtNLM"/>
    </source>
</evidence>
<dbReference type="Pfam" id="PF10722">
    <property type="entry name" value="YbjN"/>
    <property type="match status" value="1"/>
</dbReference>